<comment type="subcellular location">
    <subcellularLocation>
        <location evidence="1">Membrane</location>
    </subcellularLocation>
</comment>
<dbReference type="Gene3D" id="2.40.160.50">
    <property type="entry name" value="membrane protein fhac: a member of the omp85/tpsb transporter family"/>
    <property type="match status" value="1"/>
</dbReference>
<name>A0A0F9XFV0_9ZZZZ</name>
<dbReference type="Pfam" id="PF01103">
    <property type="entry name" value="Omp85"/>
    <property type="match status" value="1"/>
</dbReference>
<evidence type="ECO:0000259" key="3">
    <source>
        <dbReference type="Pfam" id="PF01103"/>
    </source>
</evidence>
<evidence type="ECO:0000256" key="2">
    <source>
        <dbReference type="ARBA" id="ARBA00023136"/>
    </source>
</evidence>
<evidence type="ECO:0000313" key="4">
    <source>
        <dbReference type="EMBL" id="KKN97871.1"/>
    </source>
</evidence>
<dbReference type="EMBL" id="LAZR01000055">
    <property type="protein sequence ID" value="KKN97871.1"/>
    <property type="molecule type" value="Genomic_DNA"/>
</dbReference>
<dbReference type="PANTHER" id="PTHR12815:SF42">
    <property type="entry name" value="BACTERIAL SURFACE ANTIGEN (D15) DOMAIN-CONTAINING PROTEIN"/>
    <property type="match status" value="1"/>
</dbReference>
<proteinExistence type="predicted"/>
<sequence>MAHFHSDNFKTFLRASTAAVALVWGGYTAGFAATLDITGIDAASDLYETVSGGSLLREETAEDADPTTQELLAAAQADYARLLAVLYDKGYFAAVIKITLDGVDASAIAPVTPPKQINRAVIDIETGRKFSFSKAVIAPVAPETELPEQFAAGETASLGVMKEAVAAGIEGWRDQGHAKAELSEQHLTARVPDATLAATLRLRPGPRLRFGELAVKGQSDVTLRRIKKIAGLPTGEVYSQEQLDLAATRLRRTGAFSSVAMIEADQITAPDVLPITVQVTDAPKRRFGFGAELSSLDGLSVSSYWLHRNLLGGAERLRVEGEVSGIGGDSGGTDYRLGTRFERPATFNADTNFYALAEIEQLDEVNFFSRQLDLEAGIERIASEERTYSLGVGLRTAQTRDAFGENEYTLLTLPLSAEHDYRDNRLDAKDGYYAKASVTPFVALAGSDNGVRSYIDVRGYKTFGTTRPVTFALRGQLGSVYGPTLSESPADYLFYSGGGGTVRGQPYQSLGVDLASGDTVGGRSFAGLSAEARWQVRDKIGVVAFADAGYIGAEEFYDGSGTWQSGAGLGLRYATGIGPIRVDLAVPVSGPETDENFQVYIGIGQSF</sequence>
<organism evidence="4">
    <name type="scientific">marine sediment metagenome</name>
    <dbReference type="NCBI Taxonomy" id="412755"/>
    <lineage>
        <taxon>unclassified sequences</taxon>
        <taxon>metagenomes</taxon>
        <taxon>ecological metagenomes</taxon>
    </lineage>
</organism>
<keyword evidence="2" id="KW-0472">Membrane</keyword>
<dbReference type="GO" id="GO:0019867">
    <property type="term" value="C:outer membrane"/>
    <property type="evidence" value="ECO:0007669"/>
    <property type="project" value="InterPro"/>
</dbReference>
<dbReference type="AlphaFoldDB" id="A0A0F9XFV0"/>
<reference evidence="4" key="1">
    <citation type="journal article" date="2015" name="Nature">
        <title>Complex archaea that bridge the gap between prokaryotes and eukaryotes.</title>
        <authorList>
            <person name="Spang A."/>
            <person name="Saw J.H."/>
            <person name="Jorgensen S.L."/>
            <person name="Zaremba-Niedzwiedzka K."/>
            <person name="Martijn J."/>
            <person name="Lind A.E."/>
            <person name="van Eijk R."/>
            <person name="Schleper C."/>
            <person name="Guy L."/>
            <person name="Ettema T.J."/>
        </authorList>
    </citation>
    <scope>NUCLEOTIDE SEQUENCE</scope>
</reference>
<dbReference type="PANTHER" id="PTHR12815">
    <property type="entry name" value="SORTING AND ASSEMBLY MACHINERY SAMM50 PROTEIN FAMILY MEMBER"/>
    <property type="match status" value="1"/>
</dbReference>
<comment type="caution">
    <text evidence="4">The sequence shown here is derived from an EMBL/GenBank/DDBJ whole genome shotgun (WGS) entry which is preliminary data.</text>
</comment>
<dbReference type="InterPro" id="IPR000184">
    <property type="entry name" value="Bac_surfAg_D15"/>
</dbReference>
<protein>
    <recommendedName>
        <fullName evidence="3">Bacterial surface antigen (D15) domain-containing protein</fullName>
    </recommendedName>
</protein>
<feature type="domain" description="Bacterial surface antigen (D15)" evidence="3">
    <location>
        <begin position="309"/>
        <end position="607"/>
    </location>
</feature>
<evidence type="ECO:0000256" key="1">
    <source>
        <dbReference type="ARBA" id="ARBA00004370"/>
    </source>
</evidence>
<dbReference type="InterPro" id="IPR039910">
    <property type="entry name" value="D15-like"/>
</dbReference>
<accession>A0A0F9XFV0</accession>
<gene>
    <name evidence="4" type="ORF">LCGC14_0153870</name>
</gene>
<dbReference type="Gene3D" id="3.10.20.310">
    <property type="entry name" value="membrane protein fhac"/>
    <property type="match status" value="1"/>
</dbReference>